<dbReference type="Proteomes" id="UP000243053">
    <property type="component" value="Unassembled WGS sequence"/>
</dbReference>
<comment type="similarity">
    <text evidence="2 4">Belongs to the pyridoxal phosphate-binding protein YggS/PROSC family.</text>
</comment>
<dbReference type="PIRSF" id="PIRSF004848">
    <property type="entry name" value="YBL036c_PLPDEIII"/>
    <property type="match status" value="1"/>
</dbReference>
<evidence type="ECO:0000313" key="7">
    <source>
        <dbReference type="Proteomes" id="UP000243053"/>
    </source>
</evidence>
<evidence type="ECO:0000256" key="3">
    <source>
        <dbReference type="PIRSR" id="PIRSR004848-1"/>
    </source>
</evidence>
<dbReference type="InterPro" id="IPR001608">
    <property type="entry name" value="Ala_racemase_N"/>
</dbReference>
<proteinExistence type="inferred from homology"/>
<name>A0A1Y5EWF1_COLPS</name>
<reference evidence="7" key="1">
    <citation type="journal article" date="2017" name="Proc. Natl. Acad. Sci. U.S.A.">
        <title>Simulation of Deepwater Horizon oil plume reveals substrate specialization within a complex community of hydrocarbon degraders.</title>
        <authorList>
            <person name="Hu P."/>
            <person name="Dubinsky E.A."/>
            <person name="Probst A.J."/>
            <person name="Wang J."/>
            <person name="Sieber C.M.K."/>
            <person name="Tom L.M."/>
            <person name="Gardinali P."/>
            <person name="Banfield J.F."/>
            <person name="Atlas R.M."/>
            <person name="Andersen G.L."/>
        </authorList>
    </citation>
    <scope>NUCLEOTIDE SEQUENCE [LARGE SCALE GENOMIC DNA]</scope>
</reference>
<comment type="caution">
    <text evidence="6">The sequence shown here is derived from an EMBL/GenBank/DDBJ whole genome shotgun (WGS) entry which is preliminary data.</text>
</comment>
<feature type="modified residue" description="N6-(pyridoxal phosphate)lysine" evidence="2 3">
    <location>
        <position position="45"/>
    </location>
</feature>
<sequence>MINIKDNLDKIKTQIQQACQQSGRLIPHAELSKQSSPVSLLAVSKTKPASLVEQAYLAGQHEFGENYLQEAVEKITELAHLPKIVWHFIGPIQSNKTKQIASNFSWVHSVDREKVALRLNQHIKDDDRHNTPLNICLQVNISNEESKSGISIEQVFSLAKIVDSCDKLTLRGLMAVPEKNAPKICYEQMQQLFIQLKKQYPSVDTLSLGMSNDLDNAVIHGSTMVRIGTAIFGARANKI</sequence>
<dbReference type="GO" id="GO:0030170">
    <property type="term" value="F:pyridoxal phosphate binding"/>
    <property type="evidence" value="ECO:0007669"/>
    <property type="project" value="UniProtKB-UniRule"/>
</dbReference>
<dbReference type="CDD" id="cd06824">
    <property type="entry name" value="PLPDE_III_Yggs_like"/>
    <property type="match status" value="1"/>
</dbReference>
<protein>
    <recommendedName>
        <fullName evidence="2">Pyridoxal phosphate homeostasis protein</fullName>
        <shortName evidence="2">PLP homeostasis protein</shortName>
    </recommendedName>
</protein>
<dbReference type="InterPro" id="IPR029066">
    <property type="entry name" value="PLP-binding_barrel"/>
</dbReference>
<keyword evidence="1 2" id="KW-0663">Pyridoxal phosphate</keyword>
<dbReference type="EMBL" id="MAAF01000007">
    <property type="protein sequence ID" value="OUR84907.1"/>
    <property type="molecule type" value="Genomic_DNA"/>
</dbReference>
<organism evidence="6 7">
    <name type="scientific">Colwellia psychrerythraea</name>
    <name type="common">Vibrio psychroerythus</name>
    <dbReference type="NCBI Taxonomy" id="28229"/>
    <lineage>
        <taxon>Bacteria</taxon>
        <taxon>Pseudomonadati</taxon>
        <taxon>Pseudomonadota</taxon>
        <taxon>Gammaproteobacteria</taxon>
        <taxon>Alteromonadales</taxon>
        <taxon>Colwelliaceae</taxon>
        <taxon>Colwellia</taxon>
    </lineage>
</organism>
<dbReference type="SUPFAM" id="SSF51419">
    <property type="entry name" value="PLP-binding barrel"/>
    <property type="match status" value="1"/>
</dbReference>
<dbReference type="Pfam" id="PF01168">
    <property type="entry name" value="Ala_racemase_N"/>
    <property type="match status" value="1"/>
</dbReference>
<dbReference type="PANTHER" id="PTHR10146:SF14">
    <property type="entry name" value="PYRIDOXAL PHOSPHATE HOMEOSTASIS PROTEIN"/>
    <property type="match status" value="1"/>
</dbReference>
<evidence type="ECO:0000256" key="2">
    <source>
        <dbReference type="HAMAP-Rule" id="MF_02087"/>
    </source>
</evidence>
<feature type="domain" description="Alanine racemase N-terminal" evidence="5">
    <location>
        <begin position="32"/>
        <end position="235"/>
    </location>
</feature>
<dbReference type="Gene3D" id="3.20.20.10">
    <property type="entry name" value="Alanine racemase"/>
    <property type="match status" value="1"/>
</dbReference>
<gene>
    <name evidence="6" type="ORF">A9Q75_00765</name>
</gene>
<evidence type="ECO:0000256" key="1">
    <source>
        <dbReference type="ARBA" id="ARBA00022898"/>
    </source>
</evidence>
<comment type="cofactor">
    <cofactor evidence="3">
        <name>pyridoxal 5'-phosphate</name>
        <dbReference type="ChEBI" id="CHEBI:597326"/>
    </cofactor>
</comment>
<dbReference type="PANTHER" id="PTHR10146">
    <property type="entry name" value="PROLINE SYNTHETASE CO-TRANSCRIBED BACTERIAL HOMOLOG PROTEIN"/>
    <property type="match status" value="1"/>
</dbReference>
<dbReference type="PROSITE" id="PS01211">
    <property type="entry name" value="UPF0001"/>
    <property type="match status" value="1"/>
</dbReference>
<dbReference type="AlphaFoldDB" id="A0A1Y5EWF1"/>
<accession>A0A1Y5EWF1</accession>
<comment type="function">
    <text evidence="2">Pyridoxal 5'-phosphate (PLP)-binding protein, which is involved in PLP homeostasis.</text>
</comment>
<dbReference type="InterPro" id="IPR011078">
    <property type="entry name" value="PyrdxlP_homeostasis"/>
</dbReference>
<dbReference type="NCBIfam" id="TIGR00044">
    <property type="entry name" value="YggS family pyridoxal phosphate-dependent enzyme"/>
    <property type="match status" value="1"/>
</dbReference>
<dbReference type="FunFam" id="3.20.20.10:FF:000018">
    <property type="entry name" value="Pyridoxal phosphate homeostasis protein"/>
    <property type="match status" value="1"/>
</dbReference>
<evidence type="ECO:0000259" key="5">
    <source>
        <dbReference type="Pfam" id="PF01168"/>
    </source>
</evidence>
<evidence type="ECO:0000313" key="6">
    <source>
        <dbReference type="EMBL" id="OUR84907.1"/>
    </source>
</evidence>
<dbReference type="HAMAP" id="MF_02087">
    <property type="entry name" value="PLP_homeostasis"/>
    <property type="match status" value="1"/>
</dbReference>
<evidence type="ECO:0000256" key="4">
    <source>
        <dbReference type="RuleBase" id="RU004514"/>
    </source>
</evidence>